<gene>
    <name evidence="1" type="ORF">O0V09_02625</name>
</gene>
<comment type="caution">
    <text evidence="1">The sequence shown here is derived from an EMBL/GenBank/DDBJ whole genome shotgun (WGS) entry which is preliminary data.</text>
</comment>
<name>A0A9J6RJD5_9GAMM</name>
<protein>
    <submittedName>
        <fullName evidence="1">Uncharacterized protein</fullName>
    </submittedName>
</protein>
<accession>A0A9J6RJD5</accession>
<evidence type="ECO:0000313" key="2">
    <source>
        <dbReference type="Proteomes" id="UP001069090"/>
    </source>
</evidence>
<proteinExistence type="predicted"/>
<sequence length="64" mass="7181">MSLILFQKLFAAEMMDKAKELLGINLVRKGKGIGKKMMAAMQSIYSRFHQQILTADGNAIIIRP</sequence>
<dbReference type="RefSeq" id="WP_258330235.1">
    <property type="nucleotide sequence ID" value="NZ_JAPTGG010000002.1"/>
</dbReference>
<dbReference type="EMBL" id="JAPTGG010000002">
    <property type="protein sequence ID" value="MCZ0864077.1"/>
    <property type="molecule type" value="Genomic_DNA"/>
</dbReference>
<dbReference type="Proteomes" id="UP001069090">
    <property type="component" value="Unassembled WGS sequence"/>
</dbReference>
<keyword evidence="2" id="KW-1185">Reference proteome</keyword>
<dbReference type="AlphaFoldDB" id="A0A9J6RJD5"/>
<reference evidence="1 2" key="1">
    <citation type="submission" date="2022-12" db="EMBL/GenBank/DDBJ databases">
        <title>Dasania phycosphaerae sp. nov., isolated from particulate material of the south coast of Korea.</title>
        <authorList>
            <person name="Jiang Y."/>
        </authorList>
    </citation>
    <scope>NUCLEOTIDE SEQUENCE [LARGE SCALE GENOMIC DNA]</scope>
    <source>
        <strain evidence="1 2">GY-19</strain>
    </source>
</reference>
<organism evidence="1 2">
    <name type="scientific">Dasania phycosphaerae</name>
    <dbReference type="NCBI Taxonomy" id="2950436"/>
    <lineage>
        <taxon>Bacteria</taxon>
        <taxon>Pseudomonadati</taxon>
        <taxon>Pseudomonadota</taxon>
        <taxon>Gammaproteobacteria</taxon>
        <taxon>Cellvibrionales</taxon>
        <taxon>Spongiibacteraceae</taxon>
        <taxon>Dasania</taxon>
    </lineage>
</organism>
<evidence type="ECO:0000313" key="1">
    <source>
        <dbReference type="EMBL" id="MCZ0864077.1"/>
    </source>
</evidence>